<protein>
    <submittedName>
        <fullName evidence="3">Zinc finger BED domain-containing protein RICESLEEPER 2-like</fullName>
    </submittedName>
</protein>
<dbReference type="EMBL" id="JAAIUW010000005">
    <property type="protein sequence ID" value="KAF7831912.1"/>
    <property type="molecule type" value="Genomic_DNA"/>
</dbReference>
<name>A0A834WT60_9FABA</name>
<evidence type="ECO:0000256" key="1">
    <source>
        <dbReference type="SAM" id="MobiDB-lite"/>
    </source>
</evidence>
<gene>
    <name evidence="3" type="ORF">G2W53_014245</name>
</gene>
<proteinExistence type="predicted"/>
<accession>A0A834WT60</accession>
<feature type="transmembrane region" description="Helical" evidence="2">
    <location>
        <begin position="62"/>
        <end position="82"/>
    </location>
</feature>
<organism evidence="3 4">
    <name type="scientific">Senna tora</name>
    <dbReference type="NCBI Taxonomy" id="362788"/>
    <lineage>
        <taxon>Eukaryota</taxon>
        <taxon>Viridiplantae</taxon>
        <taxon>Streptophyta</taxon>
        <taxon>Embryophyta</taxon>
        <taxon>Tracheophyta</taxon>
        <taxon>Spermatophyta</taxon>
        <taxon>Magnoliopsida</taxon>
        <taxon>eudicotyledons</taxon>
        <taxon>Gunneridae</taxon>
        <taxon>Pentapetalae</taxon>
        <taxon>rosids</taxon>
        <taxon>fabids</taxon>
        <taxon>Fabales</taxon>
        <taxon>Fabaceae</taxon>
        <taxon>Caesalpinioideae</taxon>
        <taxon>Cassia clade</taxon>
        <taxon>Senna</taxon>
    </lineage>
</organism>
<sequence>MESNQGPTAPSLTPMEETQEIIPQQIGKMPSSEAPNEASQADIEAEKPSSPNKRGKMPCDNCIIVCDNYFIFVIIYFMFIYVPAPHNAEDGLSTIYDSIEKIRQSVAYWVATVEN</sequence>
<keyword evidence="2" id="KW-1133">Transmembrane helix</keyword>
<feature type="compositionally biased region" description="Polar residues" evidence="1">
    <location>
        <begin position="1"/>
        <end position="11"/>
    </location>
</feature>
<dbReference type="AlphaFoldDB" id="A0A834WT60"/>
<comment type="caution">
    <text evidence="3">The sequence shown here is derived from an EMBL/GenBank/DDBJ whole genome shotgun (WGS) entry which is preliminary data.</text>
</comment>
<evidence type="ECO:0000256" key="2">
    <source>
        <dbReference type="SAM" id="Phobius"/>
    </source>
</evidence>
<keyword evidence="2" id="KW-0472">Membrane</keyword>
<reference evidence="3" key="1">
    <citation type="submission" date="2020-09" db="EMBL/GenBank/DDBJ databases">
        <title>Genome-Enabled Discovery of Anthraquinone Biosynthesis in Senna tora.</title>
        <authorList>
            <person name="Kang S.-H."/>
            <person name="Pandey R.P."/>
            <person name="Lee C.-M."/>
            <person name="Sim J.-S."/>
            <person name="Jeong J.-T."/>
            <person name="Choi B.-S."/>
            <person name="Jung M."/>
            <person name="Ginzburg D."/>
            <person name="Zhao K."/>
            <person name="Won S.Y."/>
            <person name="Oh T.-J."/>
            <person name="Yu Y."/>
            <person name="Kim N.-H."/>
            <person name="Lee O.R."/>
            <person name="Lee T.-H."/>
            <person name="Bashyal P."/>
            <person name="Kim T.-S."/>
            <person name="Lee W.-H."/>
            <person name="Kawkins C."/>
            <person name="Kim C.-K."/>
            <person name="Kim J.S."/>
            <person name="Ahn B.O."/>
            <person name="Rhee S.Y."/>
            <person name="Sohng J.K."/>
        </authorList>
    </citation>
    <scope>NUCLEOTIDE SEQUENCE</scope>
    <source>
        <tissue evidence="3">Leaf</tissue>
    </source>
</reference>
<evidence type="ECO:0000313" key="3">
    <source>
        <dbReference type="EMBL" id="KAF7831912.1"/>
    </source>
</evidence>
<dbReference type="Proteomes" id="UP000634136">
    <property type="component" value="Unassembled WGS sequence"/>
</dbReference>
<feature type="region of interest" description="Disordered" evidence="1">
    <location>
        <begin position="1"/>
        <end position="56"/>
    </location>
</feature>
<evidence type="ECO:0000313" key="4">
    <source>
        <dbReference type="Proteomes" id="UP000634136"/>
    </source>
</evidence>
<keyword evidence="2" id="KW-0812">Transmembrane</keyword>
<keyword evidence="4" id="KW-1185">Reference proteome</keyword>